<evidence type="ECO:0000256" key="6">
    <source>
        <dbReference type="ARBA" id="ARBA00023001"/>
    </source>
</evidence>
<dbReference type="PANTHER" id="PTHR33353">
    <property type="entry name" value="PUTATIVE (AFU_ORTHOLOGUE AFUA_1G12560)-RELATED"/>
    <property type="match status" value="1"/>
</dbReference>
<dbReference type="Gene3D" id="2.70.50.70">
    <property type="match status" value="1"/>
</dbReference>
<evidence type="ECO:0000256" key="7">
    <source>
        <dbReference type="ARBA" id="ARBA00023002"/>
    </source>
</evidence>
<feature type="signal peptide" evidence="16">
    <location>
        <begin position="1"/>
        <end position="21"/>
    </location>
</feature>
<evidence type="ECO:0000259" key="17">
    <source>
        <dbReference type="Pfam" id="PF03443"/>
    </source>
</evidence>
<evidence type="ECO:0000256" key="5">
    <source>
        <dbReference type="ARBA" id="ARBA00022729"/>
    </source>
</evidence>
<reference evidence="18" key="1">
    <citation type="journal article" date="2023" name="Mol. Phylogenet. Evol.">
        <title>Genome-scale phylogeny and comparative genomics of the fungal order Sordariales.</title>
        <authorList>
            <person name="Hensen N."/>
            <person name="Bonometti L."/>
            <person name="Westerberg I."/>
            <person name="Brannstrom I.O."/>
            <person name="Guillou S."/>
            <person name="Cros-Aarteil S."/>
            <person name="Calhoun S."/>
            <person name="Haridas S."/>
            <person name="Kuo A."/>
            <person name="Mondo S."/>
            <person name="Pangilinan J."/>
            <person name="Riley R."/>
            <person name="LaButti K."/>
            <person name="Andreopoulos B."/>
            <person name="Lipzen A."/>
            <person name="Chen C."/>
            <person name="Yan M."/>
            <person name="Daum C."/>
            <person name="Ng V."/>
            <person name="Clum A."/>
            <person name="Steindorff A."/>
            <person name="Ohm R.A."/>
            <person name="Martin F."/>
            <person name="Silar P."/>
            <person name="Natvig D.O."/>
            <person name="Lalanne C."/>
            <person name="Gautier V."/>
            <person name="Ament-Velasquez S.L."/>
            <person name="Kruys A."/>
            <person name="Hutchinson M.I."/>
            <person name="Powell A.J."/>
            <person name="Barry K."/>
            <person name="Miller A.N."/>
            <person name="Grigoriev I.V."/>
            <person name="Debuchy R."/>
            <person name="Gladieux P."/>
            <person name="Hiltunen Thoren M."/>
            <person name="Johannesson H."/>
        </authorList>
    </citation>
    <scope>NUCLEOTIDE SEQUENCE</scope>
    <source>
        <strain evidence="18">CBS 757.83</strain>
    </source>
</reference>
<feature type="chain" id="PRO_5042862888" description="lytic cellulose monooxygenase (C4-dehydrogenating)" evidence="16">
    <location>
        <begin position="22"/>
        <end position="312"/>
    </location>
</feature>
<feature type="domain" description="Auxiliary Activity family 9 catalytic" evidence="17">
    <location>
        <begin position="22"/>
        <end position="255"/>
    </location>
</feature>
<dbReference type="GO" id="GO:0046872">
    <property type="term" value="F:metal ion binding"/>
    <property type="evidence" value="ECO:0007669"/>
    <property type="project" value="UniProtKB-KW"/>
</dbReference>
<dbReference type="EC" id="1.14.99.56" evidence="15"/>
<comment type="catalytic activity">
    <reaction evidence="14">
        <text>[(1-&gt;4)-beta-D-glucosyl]n+m + reduced acceptor + O2 = 4-dehydro-beta-D-glucosyl-[(1-&gt;4)-beta-D-glucosyl]n-1 + [(1-&gt;4)-beta-D-glucosyl]m + acceptor + H2O.</text>
        <dbReference type="EC" id="1.14.99.56"/>
    </reaction>
</comment>
<evidence type="ECO:0000256" key="12">
    <source>
        <dbReference type="ARBA" id="ARBA00023326"/>
    </source>
</evidence>
<evidence type="ECO:0000256" key="16">
    <source>
        <dbReference type="SAM" id="SignalP"/>
    </source>
</evidence>
<keyword evidence="6" id="KW-0136">Cellulose degradation</keyword>
<keyword evidence="7" id="KW-0560">Oxidoreductase</keyword>
<evidence type="ECO:0000256" key="15">
    <source>
        <dbReference type="ARBA" id="ARBA00047174"/>
    </source>
</evidence>
<dbReference type="EMBL" id="MU863653">
    <property type="protein sequence ID" value="KAK4099002.1"/>
    <property type="molecule type" value="Genomic_DNA"/>
</dbReference>
<dbReference type="GO" id="GO:0004497">
    <property type="term" value="F:monooxygenase activity"/>
    <property type="evidence" value="ECO:0007669"/>
    <property type="project" value="UniProtKB-KW"/>
</dbReference>
<keyword evidence="8" id="KW-0186">Copper</keyword>
<protein>
    <recommendedName>
        <fullName evidence="15">lytic cellulose monooxygenase (C4-dehydrogenating)</fullName>
        <ecNumber evidence="15">1.14.99.56</ecNumber>
    </recommendedName>
</protein>
<comment type="similarity">
    <text evidence="13">Belongs to the polysaccharide monooxygenase AA9 family.</text>
</comment>
<evidence type="ECO:0000256" key="4">
    <source>
        <dbReference type="ARBA" id="ARBA00022723"/>
    </source>
</evidence>
<dbReference type="InterPro" id="IPR005103">
    <property type="entry name" value="AA9_LPMO"/>
</dbReference>
<comment type="cofactor">
    <cofactor evidence="1">
        <name>Cu(2+)</name>
        <dbReference type="ChEBI" id="CHEBI:29036"/>
    </cofactor>
</comment>
<comment type="subcellular location">
    <subcellularLocation>
        <location evidence="2">Secreted</location>
    </subcellularLocation>
</comment>
<dbReference type="GO" id="GO:0005576">
    <property type="term" value="C:extracellular region"/>
    <property type="evidence" value="ECO:0007669"/>
    <property type="project" value="UniProtKB-SubCell"/>
</dbReference>
<evidence type="ECO:0000256" key="8">
    <source>
        <dbReference type="ARBA" id="ARBA00023008"/>
    </source>
</evidence>
<dbReference type="AlphaFoldDB" id="A0AAN6PW09"/>
<keyword evidence="19" id="KW-1185">Reference proteome</keyword>
<evidence type="ECO:0000256" key="9">
    <source>
        <dbReference type="ARBA" id="ARBA00023033"/>
    </source>
</evidence>
<evidence type="ECO:0000256" key="2">
    <source>
        <dbReference type="ARBA" id="ARBA00004613"/>
    </source>
</evidence>
<proteinExistence type="inferred from homology"/>
<keyword evidence="3" id="KW-0964">Secreted</keyword>
<evidence type="ECO:0000256" key="3">
    <source>
        <dbReference type="ARBA" id="ARBA00022525"/>
    </source>
</evidence>
<comment type="caution">
    <text evidence="18">The sequence shown here is derived from an EMBL/GenBank/DDBJ whole genome shotgun (WGS) entry which is preliminary data.</text>
</comment>
<dbReference type="CDD" id="cd21175">
    <property type="entry name" value="LPMO_AA9"/>
    <property type="match status" value="1"/>
</dbReference>
<evidence type="ECO:0000256" key="11">
    <source>
        <dbReference type="ARBA" id="ARBA00023277"/>
    </source>
</evidence>
<dbReference type="GO" id="GO:0030245">
    <property type="term" value="P:cellulose catabolic process"/>
    <property type="evidence" value="ECO:0007669"/>
    <property type="project" value="UniProtKB-KW"/>
</dbReference>
<evidence type="ECO:0000256" key="14">
    <source>
        <dbReference type="ARBA" id="ARBA00045077"/>
    </source>
</evidence>
<evidence type="ECO:0000313" key="19">
    <source>
        <dbReference type="Proteomes" id="UP001305647"/>
    </source>
</evidence>
<evidence type="ECO:0000256" key="13">
    <source>
        <dbReference type="ARBA" id="ARBA00044502"/>
    </source>
</evidence>
<keyword evidence="12" id="KW-0624">Polysaccharide degradation</keyword>
<evidence type="ECO:0000313" key="18">
    <source>
        <dbReference type="EMBL" id="KAK4099002.1"/>
    </source>
</evidence>
<keyword evidence="4" id="KW-0479">Metal-binding</keyword>
<keyword evidence="10" id="KW-1015">Disulfide bond</keyword>
<sequence>MTPHLPSLLLTLLTFTPPALSHSHLSHILINGVLYHGFDPRLNQPPNHPSRVGWSSAAFDDGFVAPANYAHPDIICHKAGTSPPAHAPVRPGDRVLVQWNGWPVGHVGPVLSYLAPCSGLKGSDWGCTGVDKTELRWTMLDGSLPVMELVDGRRRMGGVQGQRWATDVMIAANNSWTVAVPAGLETGAYVLRQEVVALHYAAERGGAQNYPVCVNLWVESEGHGAGGKGGLEMDAFDARGFYREDDPGLLVNVTTLTSYSVPGPTVAVGATPVQYSEQSAGIARVEGMPVVVAGGTATVAFSGNPTPTKGPG</sequence>
<reference evidence="18" key="2">
    <citation type="submission" date="2023-05" db="EMBL/GenBank/DDBJ databases">
        <authorList>
            <consortium name="Lawrence Berkeley National Laboratory"/>
            <person name="Steindorff A."/>
            <person name="Hensen N."/>
            <person name="Bonometti L."/>
            <person name="Westerberg I."/>
            <person name="Brannstrom I.O."/>
            <person name="Guillou S."/>
            <person name="Cros-Aarteil S."/>
            <person name="Calhoun S."/>
            <person name="Haridas S."/>
            <person name="Kuo A."/>
            <person name="Mondo S."/>
            <person name="Pangilinan J."/>
            <person name="Riley R."/>
            <person name="Labutti K."/>
            <person name="Andreopoulos B."/>
            <person name="Lipzen A."/>
            <person name="Chen C."/>
            <person name="Yanf M."/>
            <person name="Daum C."/>
            <person name="Ng V."/>
            <person name="Clum A."/>
            <person name="Ohm R."/>
            <person name="Martin F."/>
            <person name="Silar P."/>
            <person name="Natvig D."/>
            <person name="Lalanne C."/>
            <person name="Gautier V."/>
            <person name="Ament-Velasquez S.L."/>
            <person name="Kruys A."/>
            <person name="Hutchinson M.I."/>
            <person name="Powell A.J."/>
            <person name="Barry K."/>
            <person name="Miller A.N."/>
            <person name="Grigoriev I.V."/>
            <person name="Debuchy R."/>
            <person name="Gladieux P."/>
            <person name="Thoren M.H."/>
            <person name="Johannesson H."/>
        </authorList>
    </citation>
    <scope>NUCLEOTIDE SEQUENCE</scope>
    <source>
        <strain evidence="18">CBS 757.83</strain>
    </source>
</reference>
<keyword evidence="11" id="KW-0119">Carbohydrate metabolism</keyword>
<dbReference type="PANTHER" id="PTHR33353:SF36">
    <property type="entry name" value="ENDO-BETA-1,4-GLUCANASE D"/>
    <property type="match status" value="1"/>
</dbReference>
<gene>
    <name evidence="18" type="ORF">N658DRAFT_430695</name>
</gene>
<dbReference type="Pfam" id="PF03443">
    <property type="entry name" value="AA9"/>
    <property type="match status" value="1"/>
</dbReference>
<accession>A0AAN6PW09</accession>
<dbReference type="InterPro" id="IPR049892">
    <property type="entry name" value="AA9"/>
</dbReference>
<organism evidence="18 19">
    <name type="scientific">Parathielavia hyrcaniae</name>
    <dbReference type="NCBI Taxonomy" id="113614"/>
    <lineage>
        <taxon>Eukaryota</taxon>
        <taxon>Fungi</taxon>
        <taxon>Dikarya</taxon>
        <taxon>Ascomycota</taxon>
        <taxon>Pezizomycotina</taxon>
        <taxon>Sordariomycetes</taxon>
        <taxon>Sordariomycetidae</taxon>
        <taxon>Sordariales</taxon>
        <taxon>Chaetomiaceae</taxon>
        <taxon>Parathielavia</taxon>
    </lineage>
</organism>
<evidence type="ECO:0000256" key="10">
    <source>
        <dbReference type="ARBA" id="ARBA00023157"/>
    </source>
</evidence>
<evidence type="ECO:0000256" key="1">
    <source>
        <dbReference type="ARBA" id="ARBA00001973"/>
    </source>
</evidence>
<name>A0AAN6PW09_9PEZI</name>
<dbReference type="Proteomes" id="UP001305647">
    <property type="component" value="Unassembled WGS sequence"/>
</dbReference>
<keyword evidence="9 18" id="KW-0503">Monooxygenase</keyword>
<keyword evidence="5 16" id="KW-0732">Signal</keyword>